<evidence type="ECO:0000313" key="1">
    <source>
        <dbReference type="EMBL" id="KWZ39126.1"/>
    </source>
</evidence>
<evidence type="ECO:0000313" key="2">
    <source>
        <dbReference type="Proteomes" id="UP000070255"/>
    </source>
</evidence>
<organism evidence="1 2">
    <name type="scientific">Burkholderia savannae</name>
    <dbReference type="NCBI Taxonomy" id="1637837"/>
    <lineage>
        <taxon>Bacteria</taxon>
        <taxon>Pseudomonadati</taxon>
        <taxon>Pseudomonadota</taxon>
        <taxon>Betaproteobacteria</taxon>
        <taxon>Burkholderiales</taxon>
        <taxon>Burkholderiaceae</taxon>
        <taxon>Burkholderia</taxon>
        <taxon>pseudomallei group</taxon>
    </lineage>
</organism>
<accession>A0ABR5T7E3</accession>
<gene>
    <name evidence="1" type="ORF">WS72_30680</name>
</gene>
<dbReference type="RefSeq" id="WP_060823099.1">
    <property type="nucleotide sequence ID" value="NZ_LNJQ01000004.1"/>
</dbReference>
<dbReference type="Proteomes" id="UP000070255">
    <property type="component" value="Unassembled WGS sequence"/>
</dbReference>
<reference evidence="1 2" key="1">
    <citation type="submission" date="2015-11" db="EMBL/GenBank/DDBJ databases">
        <authorList>
            <person name="Sahl J."/>
            <person name="Wagner D."/>
            <person name="Keim P."/>
        </authorList>
    </citation>
    <scope>NUCLEOTIDE SEQUENCE [LARGE SCALE GENOMIC DNA]</scope>
    <source>
        <strain evidence="1 2">BDU18</strain>
    </source>
</reference>
<name>A0ABR5T7E3_9BURK</name>
<dbReference type="EMBL" id="LNJQ01000004">
    <property type="protein sequence ID" value="KWZ39126.1"/>
    <property type="molecule type" value="Genomic_DNA"/>
</dbReference>
<protein>
    <submittedName>
        <fullName evidence="1">Uncharacterized protein</fullName>
    </submittedName>
</protein>
<comment type="caution">
    <text evidence="1">The sequence shown here is derived from an EMBL/GenBank/DDBJ whole genome shotgun (WGS) entry which is preliminary data.</text>
</comment>
<sequence>METCTEWARRLRRIVRGAGTRALSAAVAGAGDARCRSDARIASAGPLYIGDGWFLIGGAASRPGACEFALFDGPVASTARNPKKET</sequence>
<keyword evidence="2" id="KW-1185">Reference proteome</keyword>
<proteinExistence type="predicted"/>